<evidence type="ECO:0000313" key="2">
    <source>
        <dbReference type="Proteomes" id="UP001150259"/>
    </source>
</evidence>
<protein>
    <submittedName>
        <fullName evidence="1">Uncharacterized protein</fullName>
    </submittedName>
</protein>
<evidence type="ECO:0000313" key="1">
    <source>
        <dbReference type="EMBL" id="MDC5698898.1"/>
    </source>
</evidence>
<keyword evidence="2" id="KW-1185">Reference proteome</keyword>
<reference evidence="1 2" key="1">
    <citation type="submission" date="2022-11" db="EMBL/GenBank/DDBJ databases">
        <title>Anaerobic phenanthrene biodegradation by a DNRA strain PheN6.</title>
        <authorList>
            <person name="Zhang Z."/>
        </authorList>
    </citation>
    <scope>NUCLEOTIDE SEQUENCE [LARGE SCALE GENOMIC DNA]</scope>
    <source>
        <strain evidence="1 2">PheN6</strain>
    </source>
</reference>
<gene>
    <name evidence="1" type="ORF">OO014_16725</name>
</gene>
<dbReference type="Proteomes" id="UP001150259">
    <property type="component" value="Unassembled WGS sequence"/>
</dbReference>
<organism evidence="1 2">
    <name type="scientific">Intrasporangium calvum</name>
    <dbReference type="NCBI Taxonomy" id="53358"/>
    <lineage>
        <taxon>Bacteria</taxon>
        <taxon>Bacillati</taxon>
        <taxon>Actinomycetota</taxon>
        <taxon>Actinomycetes</taxon>
        <taxon>Micrococcales</taxon>
        <taxon>Intrasporangiaceae</taxon>
        <taxon>Intrasporangium</taxon>
    </lineage>
</organism>
<dbReference type="RefSeq" id="WP_272463460.1">
    <property type="nucleotide sequence ID" value="NZ_JAPFQL010000091.1"/>
</dbReference>
<accession>A0ABT5GLG4</accession>
<sequence>MLGFAVAGMWAYANADHLGVLDDPVVSQAADDACTSLAAQVDAAKVPSGSPPSEFARAIRAQDAAAQGLIRAMEGLGHDRLAGDHPALYWLDDWRTLIQLREKYAQDLGAGLHPHLKLPTVDGIPISRRMPEVADCQVVQSLTHLP</sequence>
<dbReference type="EMBL" id="JAPFQL010000091">
    <property type="protein sequence ID" value="MDC5698898.1"/>
    <property type="molecule type" value="Genomic_DNA"/>
</dbReference>
<name>A0ABT5GLG4_9MICO</name>
<comment type="caution">
    <text evidence="1">The sequence shown here is derived from an EMBL/GenBank/DDBJ whole genome shotgun (WGS) entry which is preliminary data.</text>
</comment>
<proteinExistence type="predicted"/>